<keyword evidence="1" id="KW-0378">Hydrolase</keyword>
<dbReference type="EMBL" id="JBHSFK010000011">
    <property type="protein sequence ID" value="MFC4501588.1"/>
    <property type="molecule type" value="Genomic_DNA"/>
</dbReference>
<dbReference type="SUPFAM" id="SSF53254">
    <property type="entry name" value="Phosphoglycerate mutase-like"/>
    <property type="match status" value="1"/>
</dbReference>
<comment type="caution">
    <text evidence="2">The sequence shown here is derived from an EMBL/GenBank/DDBJ whole genome shotgun (WGS) entry which is preliminary data.</text>
</comment>
<evidence type="ECO:0000256" key="1">
    <source>
        <dbReference type="ARBA" id="ARBA00022801"/>
    </source>
</evidence>
<sequence>MGVILFVRHGQASVGAAGYDVLSATGELQSDMLGREFSRRGVSAARILSGRLKRQQETARRARRASNWTASVEADEAWNEFDHDDILAVRQRVGADAGVPAGQTQQSWFDQVIPRWSSGLHDHDYAEPFPAFTKRVDSALRTLAAELASGETAVVFTSAGVIGWVAASLLGAGEPQWFALNRVAVNTGVTKVVAGSRGLTLVTFNEHSHLSPQLVTYR</sequence>
<dbReference type="PANTHER" id="PTHR20935:SF0">
    <property type="entry name" value="SERINE_THREONINE-PROTEIN PHOSPHATASE PGAM5, MITOCHONDRIAL"/>
    <property type="match status" value="1"/>
</dbReference>
<dbReference type="SMART" id="SM00855">
    <property type="entry name" value="PGAM"/>
    <property type="match status" value="1"/>
</dbReference>
<dbReference type="Proteomes" id="UP001595839">
    <property type="component" value="Unassembled WGS sequence"/>
</dbReference>
<dbReference type="InterPro" id="IPR013078">
    <property type="entry name" value="His_Pase_superF_clade-1"/>
</dbReference>
<proteinExistence type="predicted"/>
<keyword evidence="3" id="KW-1185">Reference proteome</keyword>
<name>A0ABV9ASL3_9ACTN</name>
<dbReference type="Gene3D" id="3.40.50.1240">
    <property type="entry name" value="Phosphoglycerate mutase-like"/>
    <property type="match status" value="1"/>
</dbReference>
<reference evidence="3" key="1">
    <citation type="journal article" date="2019" name="Int. J. Syst. Evol. Microbiol.">
        <title>The Global Catalogue of Microorganisms (GCM) 10K type strain sequencing project: providing services to taxonomists for standard genome sequencing and annotation.</title>
        <authorList>
            <consortium name="The Broad Institute Genomics Platform"/>
            <consortium name="The Broad Institute Genome Sequencing Center for Infectious Disease"/>
            <person name="Wu L."/>
            <person name="Ma J."/>
        </authorList>
    </citation>
    <scope>NUCLEOTIDE SEQUENCE [LARGE SCALE GENOMIC DNA]</scope>
    <source>
        <strain evidence="3">CGMCC 4.7177</strain>
    </source>
</reference>
<evidence type="ECO:0000313" key="2">
    <source>
        <dbReference type="EMBL" id="MFC4501588.1"/>
    </source>
</evidence>
<dbReference type="Pfam" id="PF00300">
    <property type="entry name" value="His_Phos_1"/>
    <property type="match status" value="1"/>
</dbReference>
<organism evidence="2 3">
    <name type="scientific">Streptomyces vulcanius</name>
    <dbReference type="NCBI Taxonomy" id="1441876"/>
    <lineage>
        <taxon>Bacteria</taxon>
        <taxon>Bacillati</taxon>
        <taxon>Actinomycetota</taxon>
        <taxon>Actinomycetes</taxon>
        <taxon>Kitasatosporales</taxon>
        <taxon>Streptomycetaceae</taxon>
        <taxon>Streptomyces</taxon>
    </lineage>
</organism>
<dbReference type="RefSeq" id="WP_381163511.1">
    <property type="nucleotide sequence ID" value="NZ_JBHSFK010000011.1"/>
</dbReference>
<protein>
    <submittedName>
        <fullName evidence="2">Histidine phosphatase family protein</fullName>
    </submittedName>
</protein>
<accession>A0ABV9ASL3</accession>
<evidence type="ECO:0000313" key="3">
    <source>
        <dbReference type="Proteomes" id="UP001595839"/>
    </source>
</evidence>
<dbReference type="InterPro" id="IPR029033">
    <property type="entry name" value="His_PPase_superfam"/>
</dbReference>
<dbReference type="InterPro" id="IPR051021">
    <property type="entry name" value="Mito_Ser/Thr_phosphatase"/>
</dbReference>
<dbReference type="PANTHER" id="PTHR20935">
    <property type="entry name" value="PHOSPHOGLYCERATE MUTASE-RELATED"/>
    <property type="match status" value="1"/>
</dbReference>
<gene>
    <name evidence="2" type="ORF">ACFPIH_18960</name>
</gene>
<dbReference type="CDD" id="cd07067">
    <property type="entry name" value="HP_PGM_like"/>
    <property type="match status" value="1"/>
</dbReference>